<proteinExistence type="predicted"/>
<evidence type="ECO:0000313" key="5">
    <source>
        <dbReference type="EMBL" id="GMK57872.1"/>
    </source>
</evidence>
<dbReference type="PANTHER" id="PTHR10272:SF0">
    <property type="entry name" value="PLATELET-ACTIVATING FACTOR ACETYLHYDROLASE"/>
    <property type="match status" value="1"/>
</dbReference>
<reference evidence="5" key="2">
    <citation type="submission" date="2023-06" db="EMBL/GenBank/DDBJ databases">
        <authorList>
            <person name="Kobayashi Y."/>
            <person name="Kayamori A."/>
            <person name="Aoki K."/>
            <person name="Shiwa Y."/>
            <person name="Fujita N."/>
            <person name="Sugita T."/>
            <person name="Iwasaki W."/>
            <person name="Tanaka N."/>
            <person name="Takashima M."/>
        </authorList>
    </citation>
    <scope>NUCLEOTIDE SEQUENCE</scope>
    <source>
        <strain evidence="5">HIS016</strain>
    </source>
</reference>
<evidence type="ECO:0000313" key="6">
    <source>
        <dbReference type="Proteomes" id="UP001222932"/>
    </source>
</evidence>
<protein>
    <recommendedName>
        <fullName evidence="1">1-alkyl-2-acetylglycerophosphocholine esterase</fullName>
        <ecNumber evidence="1">3.1.1.47</ecNumber>
    </recommendedName>
</protein>
<keyword evidence="2" id="KW-0378">Hydrolase</keyword>
<dbReference type="GO" id="GO:0003847">
    <property type="term" value="F:1-alkyl-2-acetylglycerophosphocholine esterase activity"/>
    <property type="evidence" value="ECO:0007669"/>
    <property type="project" value="UniProtKB-EC"/>
</dbReference>
<keyword evidence="6" id="KW-1185">Reference proteome</keyword>
<evidence type="ECO:0000256" key="3">
    <source>
        <dbReference type="ARBA" id="ARBA00022963"/>
    </source>
</evidence>
<evidence type="ECO:0000256" key="4">
    <source>
        <dbReference type="ARBA" id="ARBA00023098"/>
    </source>
</evidence>
<dbReference type="EMBL" id="BTCM01000004">
    <property type="protein sequence ID" value="GMK57872.1"/>
    <property type="molecule type" value="Genomic_DNA"/>
</dbReference>
<evidence type="ECO:0000256" key="1">
    <source>
        <dbReference type="ARBA" id="ARBA00013201"/>
    </source>
</evidence>
<dbReference type="Gene3D" id="3.40.50.1820">
    <property type="entry name" value="alpha/beta hydrolase"/>
    <property type="match status" value="1"/>
</dbReference>
<dbReference type="Pfam" id="PF03403">
    <property type="entry name" value="PAF-AH_p_II"/>
    <property type="match status" value="1"/>
</dbReference>
<dbReference type="AlphaFoldDB" id="A0AAD3TVW5"/>
<name>A0AAD3TVW5_9TREE</name>
<comment type="caution">
    <text evidence="5">The sequence shown here is derived from an EMBL/GenBank/DDBJ whole genome shotgun (WGS) entry which is preliminary data.</text>
</comment>
<organism evidence="5 6">
    <name type="scientific">Cutaneotrichosporon spelunceum</name>
    <dbReference type="NCBI Taxonomy" id="1672016"/>
    <lineage>
        <taxon>Eukaryota</taxon>
        <taxon>Fungi</taxon>
        <taxon>Dikarya</taxon>
        <taxon>Basidiomycota</taxon>
        <taxon>Agaricomycotina</taxon>
        <taxon>Tremellomycetes</taxon>
        <taxon>Trichosporonales</taxon>
        <taxon>Trichosporonaceae</taxon>
        <taxon>Cutaneotrichosporon</taxon>
    </lineage>
</organism>
<dbReference type="InterPro" id="IPR029058">
    <property type="entry name" value="AB_hydrolase_fold"/>
</dbReference>
<keyword evidence="3" id="KW-0442">Lipid degradation</keyword>
<reference evidence="5" key="1">
    <citation type="journal article" date="2023" name="BMC Genomics">
        <title>Chromosome-level genome assemblies of Cutaneotrichosporon spp. (Trichosporonales, Basidiomycota) reveal imbalanced evolution between nucleotide sequences and chromosome synteny.</title>
        <authorList>
            <person name="Kobayashi Y."/>
            <person name="Kayamori A."/>
            <person name="Aoki K."/>
            <person name="Shiwa Y."/>
            <person name="Matsutani M."/>
            <person name="Fujita N."/>
            <person name="Sugita T."/>
            <person name="Iwasaki W."/>
            <person name="Tanaka N."/>
            <person name="Takashima M."/>
        </authorList>
    </citation>
    <scope>NUCLEOTIDE SEQUENCE</scope>
    <source>
        <strain evidence="5">HIS016</strain>
    </source>
</reference>
<accession>A0AAD3TVW5</accession>
<dbReference type="SUPFAM" id="SSF53474">
    <property type="entry name" value="alpha/beta-Hydrolases"/>
    <property type="match status" value="1"/>
</dbReference>
<dbReference type="Proteomes" id="UP001222932">
    <property type="component" value="Unassembled WGS sequence"/>
</dbReference>
<dbReference type="PANTHER" id="PTHR10272">
    <property type="entry name" value="PLATELET-ACTIVATING FACTOR ACETYLHYDROLASE"/>
    <property type="match status" value="1"/>
</dbReference>
<evidence type="ECO:0000256" key="2">
    <source>
        <dbReference type="ARBA" id="ARBA00022801"/>
    </source>
</evidence>
<keyword evidence="4" id="KW-0443">Lipid metabolism</keyword>
<sequence>MYIPFLASTLPESRPGLHATGYVVVRVPVPPTDQYTGTPKLQDGTPGLHLSENVLAIYYPTPNTTGHPEGVPWTPDPIAGAMTGYARFGRRNLGPWSSWLGQKILGRFRMPVHPAAPVSEGKFPLVIFSHGLVGTRNTYSQFCSSLASEGYVVVAVEHSDGSSPCVVRDGKDKVFTRLGDTDLWEDDGTDPVKAPEMMLWRAHQLDLRVREVYAAYKGFKRFLSGDAETDASATAAALQDKVDVEDLQLIGHSFGGATILRLLQTSHSSTLPVKRAVLLDPWMEPFTRALPSSPSTVAPPPTQSILSAEWVNNHFFPDLLKGARQIDASLCSIVGLSHQGFSDFGVMLPGKGHEYLQTIHTLTMARLRDQPFPFDGEPDGGEPARVDGLLAGELGKVVRHL</sequence>
<dbReference type="GO" id="GO:0016042">
    <property type="term" value="P:lipid catabolic process"/>
    <property type="evidence" value="ECO:0007669"/>
    <property type="project" value="UniProtKB-KW"/>
</dbReference>
<gene>
    <name evidence="5" type="ORF">CspeluHIS016_0407060</name>
</gene>
<dbReference type="EC" id="3.1.1.47" evidence="1"/>